<dbReference type="KEGG" id="lel:PVL30_005237"/>
<sequence length="363" mass="42262">MGYNDCKLRHQTDPDSTLDNSSLVCNYESDLLSIKIIERGIFKGYRDTRRFNCYSKHCRVTDDTSKVCAYCKYLPYFSSPLKFVRATRKARDKEDENNNNNNNNSSSSSNNNKNSYKYSNKNSNKNSHNSKCTTDGAKHSKCYNKGSESGATVVEKITQDQKLANVQSVKRYHYTNEIHFTGQYKNSVNDEGKLVNRQILRNSSLTCESFCSDSKTKGTTNHVENNDYHETNHFDTQLKSFTFKKHGHLYHEFGDLHSRNHRVLERNITWDELFETLSQLIGHDWEEEIEGEEKVNEVNVAKKNGDELTMPRNEPLLRTNSDFDDAIDGEQQGKDDDYNNDDDDELSQLDDRYFENYNYNEKY</sequence>
<feature type="region of interest" description="Disordered" evidence="1">
    <location>
        <begin position="88"/>
        <end position="139"/>
    </location>
</feature>
<gene>
    <name evidence="2" type="ORF">LELG_05100</name>
</gene>
<evidence type="ECO:0000313" key="3">
    <source>
        <dbReference type="Proteomes" id="UP000001996"/>
    </source>
</evidence>
<dbReference type="AlphaFoldDB" id="A5E661"/>
<evidence type="ECO:0000256" key="1">
    <source>
        <dbReference type="SAM" id="MobiDB-lite"/>
    </source>
</evidence>
<feature type="region of interest" description="Disordered" evidence="1">
    <location>
        <begin position="303"/>
        <end position="363"/>
    </location>
</feature>
<evidence type="ECO:0000313" key="2">
    <source>
        <dbReference type="EMBL" id="EDK46919.1"/>
    </source>
</evidence>
<name>A5E661_LODEL</name>
<dbReference type="Proteomes" id="UP000001996">
    <property type="component" value="Unassembled WGS sequence"/>
</dbReference>
<organism evidence="2 3">
    <name type="scientific">Lodderomyces elongisporus (strain ATCC 11503 / CBS 2605 / JCM 1781 / NBRC 1676 / NRRL YB-4239)</name>
    <name type="common">Yeast</name>
    <name type="synonym">Saccharomyces elongisporus</name>
    <dbReference type="NCBI Taxonomy" id="379508"/>
    <lineage>
        <taxon>Eukaryota</taxon>
        <taxon>Fungi</taxon>
        <taxon>Dikarya</taxon>
        <taxon>Ascomycota</taxon>
        <taxon>Saccharomycotina</taxon>
        <taxon>Pichiomycetes</taxon>
        <taxon>Debaryomycetaceae</taxon>
        <taxon>Candida/Lodderomyces clade</taxon>
        <taxon>Lodderomyces</taxon>
    </lineage>
</organism>
<dbReference type="VEuPathDB" id="FungiDB:LELG_05100"/>
<dbReference type="EMBL" id="CH981531">
    <property type="protein sequence ID" value="EDK46919.1"/>
    <property type="molecule type" value="Genomic_DNA"/>
</dbReference>
<dbReference type="OrthoDB" id="4025417at2759"/>
<dbReference type="HOGENOM" id="CLU_763065_0_0_1"/>
<protein>
    <submittedName>
        <fullName evidence="2">Uncharacterized protein</fullName>
    </submittedName>
</protein>
<proteinExistence type="predicted"/>
<dbReference type="InParanoid" id="A5E661"/>
<reference evidence="2 3" key="1">
    <citation type="journal article" date="2009" name="Nature">
        <title>Evolution of pathogenicity and sexual reproduction in eight Candida genomes.</title>
        <authorList>
            <person name="Butler G."/>
            <person name="Rasmussen M.D."/>
            <person name="Lin M.F."/>
            <person name="Santos M.A."/>
            <person name="Sakthikumar S."/>
            <person name="Munro C.A."/>
            <person name="Rheinbay E."/>
            <person name="Grabherr M."/>
            <person name="Forche A."/>
            <person name="Reedy J.L."/>
            <person name="Agrafioti I."/>
            <person name="Arnaud M.B."/>
            <person name="Bates S."/>
            <person name="Brown A.J."/>
            <person name="Brunke S."/>
            <person name="Costanzo M.C."/>
            <person name="Fitzpatrick D.A."/>
            <person name="de Groot P.W."/>
            <person name="Harris D."/>
            <person name="Hoyer L.L."/>
            <person name="Hube B."/>
            <person name="Klis F.M."/>
            <person name="Kodira C."/>
            <person name="Lennard N."/>
            <person name="Logue M.E."/>
            <person name="Martin R."/>
            <person name="Neiman A.M."/>
            <person name="Nikolaou E."/>
            <person name="Quail M.A."/>
            <person name="Quinn J."/>
            <person name="Santos M.C."/>
            <person name="Schmitzberger F.F."/>
            <person name="Sherlock G."/>
            <person name="Shah P."/>
            <person name="Silverstein K.A."/>
            <person name="Skrzypek M.S."/>
            <person name="Soll D."/>
            <person name="Staggs R."/>
            <person name="Stansfield I."/>
            <person name="Stumpf M.P."/>
            <person name="Sudbery P.E."/>
            <person name="Srikantha T."/>
            <person name="Zeng Q."/>
            <person name="Berman J."/>
            <person name="Berriman M."/>
            <person name="Heitman J."/>
            <person name="Gow N.A."/>
            <person name="Lorenz M.C."/>
            <person name="Birren B.W."/>
            <person name="Kellis M."/>
            <person name="Cuomo C.A."/>
        </authorList>
    </citation>
    <scope>NUCLEOTIDE SEQUENCE [LARGE SCALE GENOMIC DNA]</scope>
    <source>
        <strain evidence="3">ATCC 11503 / BCRC 21390 / CBS 2605 / JCM 1781 / NBRC 1676 / NRRL YB-4239</strain>
    </source>
</reference>
<feature type="compositionally biased region" description="Low complexity" evidence="1">
    <location>
        <begin position="98"/>
        <end position="131"/>
    </location>
</feature>
<feature type="compositionally biased region" description="Acidic residues" evidence="1">
    <location>
        <begin position="338"/>
        <end position="348"/>
    </location>
</feature>
<accession>A5E661</accession>
<dbReference type="GeneID" id="5230735"/>
<keyword evidence="3" id="KW-1185">Reference proteome</keyword>